<dbReference type="InterPro" id="IPR028082">
    <property type="entry name" value="Peripla_BP_I"/>
</dbReference>
<dbReference type="PROSITE" id="PS50932">
    <property type="entry name" value="HTH_LACI_2"/>
    <property type="match status" value="1"/>
</dbReference>
<gene>
    <name evidence="5" type="ORF">H9651_08400</name>
</gene>
<dbReference type="Gene3D" id="1.10.260.40">
    <property type="entry name" value="lambda repressor-like DNA-binding domains"/>
    <property type="match status" value="1"/>
</dbReference>
<dbReference type="InterPro" id="IPR046335">
    <property type="entry name" value="LacI/GalR-like_sensor"/>
</dbReference>
<evidence type="ECO:0000256" key="1">
    <source>
        <dbReference type="ARBA" id="ARBA00023015"/>
    </source>
</evidence>
<dbReference type="SMART" id="SM00354">
    <property type="entry name" value="HTH_LACI"/>
    <property type="match status" value="1"/>
</dbReference>
<sequence>MLDVAARAGVSGQTVSRVVNGSPRVDPATRQRVEQAMADLGYRPHRAARALRTGRTQTIGLVATTLATIGNSRMLQAVVEAAAGRGYAVTVVTLDAASGIGDAFARLRDQGVDGAIVLNEATAVVRDATAPEGLALVVVDSPPDDRFAVVGTDHAAGARAATAHLLRLGHDTVWHLAGPEPSFAAGERERGWREALSAAGRPAPPPVRGDWTAASGRAAAAGLAGDVTAVFAANDQMALGLLRALAESGRQVPDRVSVVGFDDVADAADYRPPLSTVRQDFDALGAAAVAALVGAIEGTIDGAGHVPALLPAPLVVRDSTAPPPQRP</sequence>
<dbReference type="PANTHER" id="PTHR30146">
    <property type="entry name" value="LACI-RELATED TRANSCRIPTIONAL REPRESSOR"/>
    <property type="match status" value="1"/>
</dbReference>
<evidence type="ECO:0000256" key="2">
    <source>
        <dbReference type="ARBA" id="ARBA00023125"/>
    </source>
</evidence>
<dbReference type="GO" id="GO:0003677">
    <property type="term" value="F:DNA binding"/>
    <property type="evidence" value="ECO:0007669"/>
    <property type="project" value="UniProtKB-KW"/>
</dbReference>
<dbReference type="PROSITE" id="PS00356">
    <property type="entry name" value="HTH_LACI_1"/>
    <property type="match status" value="1"/>
</dbReference>
<proteinExistence type="predicted"/>
<evidence type="ECO:0000313" key="5">
    <source>
        <dbReference type="EMBL" id="MBD7957658.1"/>
    </source>
</evidence>
<dbReference type="InterPro" id="IPR000843">
    <property type="entry name" value="HTH_LacI"/>
</dbReference>
<dbReference type="RefSeq" id="WP_191718976.1">
    <property type="nucleotide sequence ID" value="NZ_JACSQP010000004.1"/>
</dbReference>
<keyword evidence="3" id="KW-0804">Transcription</keyword>
<comment type="caution">
    <text evidence="5">The sequence shown here is derived from an EMBL/GenBank/DDBJ whole genome shotgun (WGS) entry which is preliminary data.</text>
</comment>
<dbReference type="CDD" id="cd01574">
    <property type="entry name" value="PBP1_LacI"/>
    <property type="match status" value="1"/>
</dbReference>
<organism evidence="5 6">
    <name type="scientific">Microbacterium pullorum</name>
    <dbReference type="NCBI Taxonomy" id="2762236"/>
    <lineage>
        <taxon>Bacteria</taxon>
        <taxon>Bacillati</taxon>
        <taxon>Actinomycetota</taxon>
        <taxon>Actinomycetes</taxon>
        <taxon>Micrococcales</taxon>
        <taxon>Microbacteriaceae</taxon>
        <taxon>Microbacterium</taxon>
    </lineage>
</organism>
<accession>A0ABR8S2E2</accession>
<reference evidence="5 6" key="1">
    <citation type="submission" date="2020-08" db="EMBL/GenBank/DDBJ databases">
        <title>A Genomic Blueprint of the Chicken Gut Microbiome.</title>
        <authorList>
            <person name="Gilroy R."/>
            <person name="Ravi A."/>
            <person name="Getino M."/>
            <person name="Pursley I."/>
            <person name="Horton D.L."/>
            <person name="Alikhan N.-F."/>
            <person name="Baker D."/>
            <person name="Gharbi K."/>
            <person name="Hall N."/>
            <person name="Watson M."/>
            <person name="Adriaenssens E.M."/>
            <person name="Foster-Nyarko E."/>
            <person name="Jarju S."/>
            <person name="Secka A."/>
            <person name="Antonio M."/>
            <person name="Oren A."/>
            <person name="Chaudhuri R."/>
            <person name="La Ragione R.M."/>
            <person name="Hildebrand F."/>
            <person name="Pallen M.J."/>
        </authorList>
    </citation>
    <scope>NUCLEOTIDE SEQUENCE [LARGE SCALE GENOMIC DNA]</scope>
    <source>
        <strain evidence="5 6">Sa4CUA7</strain>
    </source>
</reference>
<dbReference type="EMBL" id="JACSQP010000004">
    <property type="protein sequence ID" value="MBD7957658.1"/>
    <property type="molecule type" value="Genomic_DNA"/>
</dbReference>
<dbReference type="SUPFAM" id="SSF53822">
    <property type="entry name" value="Periplasmic binding protein-like I"/>
    <property type="match status" value="1"/>
</dbReference>
<dbReference type="PANTHER" id="PTHR30146:SF153">
    <property type="entry name" value="LACTOSE OPERON REPRESSOR"/>
    <property type="match status" value="1"/>
</dbReference>
<dbReference type="Pfam" id="PF13377">
    <property type="entry name" value="Peripla_BP_3"/>
    <property type="match status" value="1"/>
</dbReference>
<evidence type="ECO:0000256" key="3">
    <source>
        <dbReference type="ARBA" id="ARBA00023163"/>
    </source>
</evidence>
<protein>
    <submittedName>
        <fullName evidence="5">LacI family DNA-binding transcriptional regulator</fullName>
    </submittedName>
</protein>
<dbReference type="Pfam" id="PF00356">
    <property type="entry name" value="LacI"/>
    <property type="match status" value="1"/>
</dbReference>
<evidence type="ECO:0000259" key="4">
    <source>
        <dbReference type="PROSITE" id="PS50932"/>
    </source>
</evidence>
<dbReference type="Gene3D" id="3.40.50.2300">
    <property type="match status" value="2"/>
</dbReference>
<keyword evidence="1" id="KW-0805">Transcription regulation</keyword>
<evidence type="ECO:0000313" key="6">
    <source>
        <dbReference type="Proteomes" id="UP000648352"/>
    </source>
</evidence>
<name>A0ABR8S2E2_9MICO</name>
<keyword evidence="6" id="KW-1185">Reference proteome</keyword>
<dbReference type="SUPFAM" id="SSF47413">
    <property type="entry name" value="lambda repressor-like DNA-binding domains"/>
    <property type="match status" value="1"/>
</dbReference>
<dbReference type="CDD" id="cd01392">
    <property type="entry name" value="HTH_LacI"/>
    <property type="match status" value="1"/>
</dbReference>
<dbReference type="Proteomes" id="UP000648352">
    <property type="component" value="Unassembled WGS sequence"/>
</dbReference>
<dbReference type="InterPro" id="IPR010982">
    <property type="entry name" value="Lambda_DNA-bd_dom_sf"/>
</dbReference>
<keyword evidence="2 5" id="KW-0238">DNA-binding</keyword>
<feature type="domain" description="HTH lacI-type" evidence="4">
    <location>
        <begin position="1"/>
        <end position="53"/>
    </location>
</feature>